<evidence type="ECO:0000313" key="3">
    <source>
        <dbReference type="Proteomes" id="UP000199137"/>
    </source>
</evidence>
<protein>
    <recommendedName>
        <fullName evidence="4">Lipoprotein</fullName>
    </recommendedName>
</protein>
<gene>
    <name evidence="2" type="ORF">SAMN05421854_11063</name>
</gene>
<proteinExistence type="predicted"/>
<organism evidence="2 3">
    <name type="scientific">Amycolatopsis rubida</name>
    <dbReference type="NCBI Taxonomy" id="112413"/>
    <lineage>
        <taxon>Bacteria</taxon>
        <taxon>Bacillati</taxon>
        <taxon>Actinomycetota</taxon>
        <taxon>Actinomycetes</taxon>
        <taxon>Pseudonocardiales</taxon>
        <taxon>Pseudonocardiaceae</taxon>
        <taxon>Amycolatopsis</taxon>
    </lineage>
</organism>
<dbReference type="AlphaFoldDB" id="A0A1I5X7K8"/>
<sequence>MTARPRRPEPARCRRAAARATVTLTAAVVLAAGSLASGCDGIPGPARLCQGLPPLRCLKKLLRIHPGTAHTKSAADNETPVGAS</sequence>
<feature type="signal peptide" evidence="1">
    <location>
        <begin position="1"/>
        <end position="31"/>
    </location>
</feature>
<name>A0A1I5X7K8_9PSEU</name>
<dbReference type="STRING" id="112413.SAMN05421854_11063"/>
<accession>A0A1I5X7K8</accession>
<evidence type="ECO:0008006" key="4">
    <source>
        <dbReference type="Google" id="ProtNLM"/>
    </source>
</evidence>
<reference evidence="3" key="1">
    <citation type="submission" date="2016-10" db="EMBL/GenBank/DDBJ databases">
        <authorList>
            <person name="Varghese N."/>
            <person name="Submissions S."/>
        </authorList>
    </citation>
    <scope>NUCLEOTIDE SEQUENCE [LARGE SCALE GENOMIC DNA]</scope>
    <source>
        <strain evidence="3">DSM 44637</strain>
    </source>
</reference>
<feature type="chain" id="PRO_5011436454" description="Lipoprotein" evidence="1">
    <location>
        <begin position="32"/>
        <end position="84"/>
    </location>
</feature>
<evidence type="ECO:0000313" key="2">
    <source>
        <dbReference type="EMBL" id="SFQ27637.1"/>
    </source>
</evidence>
<evidence type="ECO:0000256" key="1">
    <source>
        <dbReference type="SAM" id="SignalP"/>
    </source>
</evidence>
<dbReference type="Proteomes" id="UP000199137">
    <property type="component" value="Unassembled WGS sequence"/>
</dbReference>
<keyword evidence="1" id="KW-0732">Signal</keyword>
<dbReference type="EMBL" id="FOWC01000010">
    <property type="protein sequence ID" value="SFQ27637.1"/>
    <property type="molecule type" value="Genomic_DNA"/>
</dbReference>